<dbReference type="PANTHER" id="PTHR46260">
    <property type="entry name" value="RING-TYPE DOMAIN-CONTAINING PROTEIN"/>
    <property type="match status" value="1"/>
</dbReference>
<dbReference type="STRING" id="312017.Q23F64"/>
<dbReference type="SUPFAM" id="SSF117281">
    <property type="entry name" value="Kelch motif"/>
    <property type="match status" value="1"/>
</dbReference>
<evidence type="ECO:0000256" key="3">
    <source>
        <dbReference type="SAM" id="MobiDB-lite"/>
    </source>
</evidence>
<dbReference type="eggNOG" id="KOG4441">
    <property type="taxonomic scope" value="Eukaryota"/>
</dbReference>
<dbReference type="InParanoid" id="Q23F64"/>
<feature type="region of interest" description="Disordered" evidence="3">
    <location>
        <begin position="263"/>
        <end position="286"/>
    </location>
</feature>
<dbReference type="InterPro" id="IPR006652">
    <property type="entry name" value="Kelch_1"/>
</dbReference>
<dbReference type="InterPro" id="IPR051746">
    <property type="entry name" value="Kelch_domain_containing_8"/>
</dbReference>
<dbReference type="CDD" id="cd19756">
    <property type="entry name" value="Bbox2"/>
    <property type="match status" value="1"/>
</dbReference>
<dbReference type="GeneID" id="7838022"/>
<keyword evidence="1" id="KW-0880">Kelch repeat</keyword>
<evidence type="ECO:0000256" key="2">
    <source>
        <dbReference type="ARBA" id="ARBA00022737"/>
    </source>
</evidence>
<dbReference type="HOGENOM" id="CLU_016193_0_0_1"/>
<dbReference type="SMART" id="SM00612">
    <property type="entry name" value="Kelch"/>
    <property type="match status" value="2"/>
</dbReference>
<gene>
    <name evidence="4" type="ORF">TTHERM_00383490</name>
</gene>
<proteinExistence type="predicted"/>
<dbReference type="Gene3D" id="2.120.10.80">
    <property type="entry name" value="Kelch-type beta propeller"/>
    <property type="match status" value="1"/>
</dbReference>
<keyword evidence="5" id="KW-1185">Reference proteome</keyword>
<reference evidence="5" key="1">
    <citation type="journal article" date="2006" name="PLoS Biol.">
        <title>Macronuclear genome sequence of the ciliate Tetrahymena thermophila, a model eukaryote.</title>
        <authorList>
            <person name="Eisen J.A."/>
            <person name="Coyne R.S."/>
            <person name="Wu M."/>
            <person name="Wu D."/>
            <person name="Thiagarajan M."/>
            <person name="Wortman J.R."/>
            <person name="Badger J.H."/>
            <person name="Ren Q."/>
            <person name="Amedeo P."/>
            <person name="Jones K.M."/>
            <person name="Tallon L.J."/>
            <person name="Delcher A.L."/>
            <person name="Salzberg S.L."/>
            <person name="Silva J.C."/>
            <person name="Haas B.J."/>
            <person name="Majoros W.H."/>
            <person name="Farzad M."/>
            <person name="Carlton J.M."/>
            <person name="Smith R.K. Jr."/>
            <person name="Garg J."/>
            <person name="Pearlman R.E."/>
            <person name="Karrer K.M."/>
            <person name="Sun L."/>
            <person name="Manning G."/>
            <person name="Elde N.C."/>
            <person name="Turkewitz A.P."/>
            <person name="Asai D.J."/>
            <person name="Wilkes D.E."/>
            <person name="Wang Y."/>
            <person name="Cai H."/>
            <person name="Collins K."/>
            <person name="Stewart B.A."/>
            <person name="Lee S.R."/>
            <person name="Wilamowska K."/>
            <person name="Weinberg Z."/>
            <person name="Ruzzo W.L."/>
            <person name="Wloga D."/>
            <person name="Gaertig J."/>
            <person name="Frankel J."/>
            <person name="Tsao C.-C."/>
            <person name="Gorovsky M.A."/>
            <person name="Keeling P.J."/>
            <person name="Waller R.F."/>
            <person name="Patron N.J."/>
            <person name="Cherry J.M."/>
            <person name="Stover N.A."/>
            <person name="Krieger C.J."/>
            <person name="del Toro C."/>
            <person name="Ryder H.F."/>
            <person name="Williamson S.C."/>
            <person name="Barbeau R.A."/>
            <person name="Hamilton E.P."/>
            <person name="Orias E."/>
        </authorList>
    </citation>
    <scope>NUCLEOTIDE SEQUENCE [LARGE SCALE GENOMIC DNA]</scope>
    <source>
        <strain evidence="5">SB210</strain>
    </source>
</reference>
<protein>
    <submittedName>
        <fullName evidence="4">Kelch motif protein</fullName>
    </submittedName>
</protein>
<dbReference type="PANTHER" id="PTHR46260:SF3">
    <property type="entry name" value="RING-TYPE DOMAIN-CONTAINING PROTEIN"/>
    <property type="match status" value="1"/>
</dbReference>
<dbReference type="EMBL" id="GG662706">
    <property type="protein sequence ID" value="EAR95289.2"/>
    <property type="molecule type" value="Genomic_DNA"/>
</dbReference>
<organism evidence="4 5">
    <name type="scientific">Tetrahymena thermophila (strain SB210)</name>
    <dbReference type="NCBI Taxonomy" id="312017"/>
    <lineage>
        <taxon>Eukaryota</taxon>
        <taxon>Sar</taxon>
        <taxon>Alveolata</taxon>
        <taxon>Ciliophora</taxon>
        <taxon>Intramacronucleata</taxon>
        <taxon>Oligohymenophorea</taxon>
        <taxon>Hymenostomatida</taxon>
        <taxon>Tetrahymenina</taxon>
        <taxon>Tetrahymenidae</taxon>
        <taxon>Tetrahymena</taxon>
    </lineage>
</organism>
<name>Q23F64_TETTS</name>
<dbReference type="Pfam" id="PF01344">
    <property type="entry name" value="Kelch_1"/>
    <property type="match status" value="1"/>
</dbReference>
<feature type="compositionally biased region" description="Polar residues" evidence="3">
    <location>
        <begin position="309"/>
        <end position="331"/>
    </location>
</feature>
<dbReference type="OrthoDB" id="283842at2759"/>
<dbReference type="Proteomes" id="UP000009168">
    <property type="component" value="Unassembled WGS sequence"/>
</dbReference>
<accession>Q23F64</accession>
<dbReference type="InterPro" id="IPR015915">
    <property type="entry name" value="Kelch-typ_b-propeller"/>
</dbReference>
<dbReference type="AlphaFoldDB" id="Q23F64"/>
<dbReference type="KEGG" id="tet:TTHERM_00383490"/>
<sequence>MNYQYLPQPSQKLNSGQIKQFQNSQPVGSNHQNSYIQDLNQCKEHPNELITNFCSCLECLKPLCPECVTIHNQQHKQQRTYAEIETIRSVKQRCETKLLSAVNLLEQQINNCERALSVPEGSLDDNIQMLRRYRKRIDDVIDTHFKTIEEQIVQNMKELKTRITNFEPTFAKMKQVITEFQSLCQLLNSNDYVDIVQKICQMDVQHIIAKHKGEINKIASSLSYECLLPKLDDARVYYLVEELERVVSVRVADVQDQLQMNQFAQNSTQKSPQKYSPQQNISMKQSNTNYNPQQQQIYQNNNISINHSKSGQQFQSIQNDNESQRQFVSANQSQQQKYQQQQQLQNQMIQNEIFQITANDYFDKKSLRKFLHFFQNDDNKLHYIDLTELDNYDLKETAKSSNPSNLSSKRVAGIDQIYNIVTIDLKISFRIPSFHKSIATPIGELFLTGGTIPDGQMNKSGWIYQYDWQNQSLIQLSSMNHPRSSHGIAYLAGKIYVVGGYEHKHVMTKRCERFNLLTKKWEMISNLNYAATSLSLCSFNGRYLFKFGGIGEGYDNHLLSPYIERYDQLTDSWEVIDPKLSQVHKLNKIGFNFGLLSTSASIQINKTDIFVFGGYHEDNSGSNQSFILQVIDEDQNQNDEEEKGYDDQQHQYDYQGQNQMYKNEVSSQYFIKNINSKLLPNSEAFWNNVPIIFNKKVYALQNIAGENSDNCLENERKILAFNEREWKALN</sequence>
<evidence type="ECO:0000256" key="1">
    <source>
        <dbReference type="ARBA" id="ARBA00022441"/>
    </source>
</evidence>
<evidence type="ECO:0000313" key="5">
    <source>
        <dbReference type="Proteomes" id="UP000009168"/>
    </source>
</evidence>
<keyword evidence="2" id="KW-0677">Repeat</keyword>
<evidence type="ECO:0000313" key="4">
    <source>
        <dbReference type="EMBL" id="EAR95289.2"/>
    </source>
</evidence>
<dbReference type="RefSeq" id="XP_001015534.2">
    <property type="nucleotide sequence ID" value="XM_001015534.2"/>
</dbReference>
<feature type="region of interest" description="Disordered" evidence="3">
    <location>
        <begin position="309"/>
        <end position="334"/>
    </location>
</feature>